<name>A0AAD3CP36_9STRA</name>
<evidence type="ECO:0000313" key="3">
    <source>
        <dbReference type="EMBL" id="GFH48655.1"/>
    </source>
</evidence>
<feature type="coiled-coil region" evidence="1">
    <location>
        <begin position="44"/>
        <end position="75"/>
    </location>
</feature>
<feature type="signal peptide" evidence="2">
    <location>
        <begin position="1"/>
        <end position="24"/>
    </location>
</feature>
<accession>A0AAD3CP36</accession>
<keyword evidence="1" id="KW-0175">Coiled coil</keyword>
<evidence type="ECO:0000256" key="1">
    <source>
        <dbReference type="SAM" id="Coils"/>
    </source>
</evidence>
<keyword evidence="2" id="KW-0732">Signal</keyword>
<organism evidence="3 4">
    <name type="scientific">Chaetoceros tenuissimus</name>
    <dbReference type="NCBI Taxonomy" id="426638"/>
    <lineage>
        <taxon>Eukaryota</taxon>
        <taxon>Sar</taxon>
        <taxon>Stramenopiles</taxon>
        <taxon>Ochrophyta</taxon>
        <taxon>Bacillariophyta</taxon>
        <taxon>Coscinodiscophyceae</taxon>
        <taxon>Chaetocerotophycidae</taxon>
        <taxon>Chaetocerotales</taxon>
        <taxon>Chaetocerotaceae</taxon>
        <taxon>Chaetoceros</taxon>
    </lineage>
</organism>
<comment type="caution">
    <text evidence="3">The sequence shown here is derived from an EMBL/GenBank/DDBJ whole genome shotgun (WGS) entry which is preliminary data.</text>
</comment>
<dbReference type="AlphaFoldDB" id="A0AAD3CP36"/>
<dbReference type="EMBL" id="BLLK01000029">
    <property type="protein sequence ID" value="GFH48655.1"/>
    <property type="molecule type" value="Genomic_DNA"/>
</dbReference>
<reference evidence="3 4" key="1">
    <citation type="journal article" date="2021" name="Sci. Rep.">
        <title>The genome of the diatom Chaetoceros tenuissimus carries an ancient integrated fragment of an extant virus.</title>
        <authorList>
            <person name="Hongo Y."/>
            <person name="Kimura K."/>
            <person name="Takaki Y."/>
            <person name="Yoshida Y."/>
            <person name="Baba S."/>
            <person name="Kobayashi G."/>
            <person name="Nagasaki K."/>
            <person name="Hano T."/>
            <person name="Tomaru Y."/>
        </authorList>
    </citation>
    <scope>NUCLEOTIDE SEQUENCE [LARGE SCALE GENOMIC DNA]</scope>
    <source>
        <strain evidence="3 4">NIES-3715</strain>
    </source>
</reference>
<dbReference type="Proteomes" id="UP001054902">
    <property type="component" value="Unassembled WGS sequence"/>
</dbReference>
<evidence type="ECO:0000313" key="4">
    <source>
        <dbReference type="Proteomes" id="UP001054902"/>
    </source>
</evidence>
<feature type="chain" id="PRO_5042027739" description="Plastid lipid-associated protein/fibrillin conserved domain-containing protein" evidence="2">
    <location>
        <begin position="25"/>
        <end position="397"/>
    </location>
</feature>
<protein>
    <recommendedName>
        <fullName evidence="5">Plastid lipid-associated protein/fibrillin conserved domain-containing protein</fullName>
    </recommendedName>
</protein>
<sequence>MKRFSFLIVTTYALCTFHLQDVSAFSTSFPMTKVIQSKKFSLSASDNDSSVESLREEIESMKREALEKLNALDDKVSSLPRESPISTTVKDVNENEYINDTKKLEPIEIDNETETEYMNRRLKERMAVSNDPEFSPMKLMMNTRDEALLDGSKWKLSLDIGREPGTWMPSDWGISGERLKLDFECEFTGNQLYEREDFLGSMGDAKVLQVMDSKLVLSPSITEGSREIAVKNGGWRVAKGRGPNGSDILRFYIEIEEEIKRKSDSSDVYCPAGRIYLSCGFFNMKRPSNGEKSRYKKRLDDLITRAEELDEEIANAGFFEKFGKNAEMIRLKVEMQDTADRFRGASILEPDSSILKFTPTGEAAITKVGGVCCKVIKGVGVEYHILGRFYCQASRNQ</sequence>
<keyword evidence="4" id="KW-1185">Reference proteome</keyword>
<proteinExistence type="predicted"/>
<evidence type="ECO:0000256" key="2">
    <source>
        <dbReference type="SAM" id="SignalP"/>
    </source>
</evidence>
<gene>
    <name evidence="3" type="ORF">CTEN210_05131</name>
</gene>
<evidence type="ECO:0008006" key="5">
    <source>
        <dbReference type="Google" id="ProtNLM"/>
    </source>
</evidence>